<dbReference type="InterPro" id="IPR050659">
    <property type="entry name" value="Peptidase_M24B"/>
</dbReference>
<keyword evidence="3" id="KW-1185">Reference proteome</keyword>
<evidence type="ECO:0000313" key="3">
    <source>
        <dbReference type="Proteomes" id="UP000321805"/>
    </source>
</evidence>
<proteinExistence type="predicted"/>
<keyword evidence="2" id="KW-0645">Protease</keyword>
<accession>A0A5B8U8A0</accession>
<keyword evidence="2" id="KW-0378">Hydrolase</keyword>
<dbReference type="PANTHER" id="PTHR46112:SF2">
    <property type="entry name" value="XAA-PRO AMINOPEPTIDASE P-RELATED"/>
    <property type="match status" value="1"/>
</dbReference>
<dbReference type="Proteomes" id="UP000321805">
    <property type="component" value="Chromosome"/>
</dbReference>
<dbReference type="Gene3D" id="3.90.230.10">
    <property type="entry name" value="Creatinase/methionine aminopeptidase superfamily"/>
    <property type="match status" value="1"/>
</dbReference>
<gene>
    <name evidence="2" type="ORF">FSW04_15850</name>
</gene>
<name>A0A5B8U8A0_9ACTN</name>
<dbReference type="Pfam" id="PF00557">
    <property type="entry name" value="Peptidase_M24"/>
    <property type="match status" value="1"/>
</dbReference>
<keyword evidence="2" id="KW-0031">Aminopeptidase</keyword>
<evidence type="ECO:0000313" key="2">
    <source>
        <dbReference type="EMBL" id="QEC48902.1"/>
    </source>
</evidence>
<organism evidence="2 3">
    <name type="scientific">Baekduia soli</name>
    <dbReference type="NCBI Taxonomy" id="496014"/>
    <lineage>
        <taxon>Bacteria</taxon>
        <taxon>Bacillati</taxon>
        <taxon>Actinomycetota</taxon>
        <taxon>Thermoleophilia</taxon>
        <taxon>Solirubrobacterales</taxon>
        <taxon>Baekduiaceae</taxon>
        <taxon>Baekduia</taxon>
    </lineage>
</organism>
<dbReference type="RefSeq" id="WP_146920958.1">
    <property type="nucleotide sequence ID" value="NZ_CP042430.1"/>
</dbReference>
<dbReference type="GO" id="GO:0004177">
    <property type="term" value="F:aminopeptidase activity"/>
    <property type="evidence" value="ECO:0007669"/>
    <property type="project" value="UniProtKB-KW"/>
</dbReference>
<dbReference type="AlphaFoldDB" id="A0A5B8U8A0"/>
<feature type="domain" description="Peptidase M24" evidence="1">
    <location>
        <begin position="138"/>
        <end position="364"/>
    </location>
</feature>
<dbReference type="EMBL" id="CP042430">
    <property type="protein sequence ID" value="QEC48902.1"/>
    <property type="molecule type" value="Genomic_DNA"/>
</dbReference>
<dbReference type="InterPro" id="IPR000994">
    <property type="entry name" value="Pept_M24"/>
</dbReference>
<dbReference type="SUPFAM" id="SSF55920">
    <property type="entry name" value="Creatinase/aminopeptidase"/>
    <property type="match status" value="1"/>
</dbReference>
<dbReference type="InterPro" id="IPR036005">
    <property type="entry name" value="Creatinase/aminopeptidase-like"/>
</dbReference>
<protein>
    <submittedName>
        <fullName evidence="2">Aminopeptidase P family protein</fullName>
    </submittedName>
</protein>
<sequence length="379" mass="40295">MTNLLLYSDTERSATLRHEIPLSIGDPFLFAEVDGAPAVLSNTLERDRIAAVRPGIRIIDYQDVGFRELLESGSPREEMMLEMVSRAVAQLGISEATVDPDFPLAVADRLRADGLALTPDHDTFAQRRRAKSGAELDGIRRAQHAAEAGMAAAAAVLRAATPDGDRLVRGDGTPLMAEHVREALRDACAAHGAPAPPDVIVASVWQGFGHEAGSGPLPAGLPIQIDLWPRDEVTGSWADMTRTFVVGELSDAVRAQEALVTRAFAAARDAARPGITGCELHASACDVFEAAGHRTQRTGPGEDPAEGFQFSLGHGVGLQVHEDPDLGQTGRAPLVAGDVIAIEPGLWERGVGGVRFEDLLLITDDGAQTLTDYPYDLTP</sequence>
<reference evidence="2 3" key="1">
    <citation type="journal article" date="2018" name="J. Microbiol.">
        <title>Baekduia soli gen. nov., sp. nov., a novel bacterium isolated from the soil of Baekdu Mountain and proposal of a novel family name, Baekduiaceae fam. nov.</title>
        <authorList>
            <person name="An D.S."/>
            <person name="Siddiqi M.Z."/>
            <person name="Kim K.H."/>
            <person name="Yu H.S."/>
            <person name="Im W.T."/>
        </authorList>
    </citation>
    <scope>NUCLEOTIDE SEQUENCE [LARGE SCALE GENOMIC DNA]</scope>
    <source>
        <strain evidence="2 3">BR7-21</strain>
    </source>
</reference>
<dbReference type="PANTHER" id="PTHR46112">
    <property type="entry name" value="AMINOPEPTIDASE"/>
    <property type="match status" value="1"/>
</dbReference>
<dbReference type="OrthoDB" id="9806388at2"/>
<evidence type="ECO:0000259" key="1">
    <source>
        <dbReference type="Pfam" id="PF00557"/>
    </source>
</evidence>
<dbReference type="KEGG" id="bsol:FSW04_15850"/>